<dbReference type="EMBL" id="JAXBLV010000012">
    <property type="protein sequence ID" value="MDY3557998.1"/>
    <property type="molecule type" value="Genomic_DNA"/>
</dbReference>
<evidence type="ECO:0000313" key="1">
    <source>
        <dbReference type="EMBL" id="MDY3557998.1"/>
    </source>
</evidence>
<keyword evidence="2" id="KW-1185">Reference proteome</keyword>
<sequence length="78" mass="8202">MGDEIRAELVRLIDAGDVYGLLCAAARLWVRAYHPDTVRAALYATAADDLEPMRLRIPLAASGPAPAAAAVPVLPPPP</sequence>
<reference evidence="2" key="1">
    <citation type="journal article" date="2023" name="Mar. Drugs">
        <title>Gemmata algarum, a Novel Planctomycete Isolated from an Algal Mat, Displays Antimicrobial Activity.</title>
        <authorList>
            <person name="Kumar G."/>
            <person name="Kallscheuer N."/>
            <person name="Kashif M."/>
            <person name="Ahamad S."/>
            <person name="Jagadeeshwari U."/>
            <person name="Pannikurungottu S."/>
            <person name="Haufschild T."/>
            <person name="Kabuu M."/>
            <person name="Sasikala C."/>
            <person name="Jogler C."/>
            <person name="Ramana C."/>
        </authorList>
    </citation>
    <scope>NUCLEOTIDE SEQUENCE [LARGE SCALE GENOMIC DNA]</scope>
    <source>
        <strain evidence="2">JC673</strain>
    </source>
</reference>
<accession>A0ABU5EVZ9</accession>
<comment type="caution">
    <text evidence="1">The sequence shown here is derived from an EMBL/GenBank/DDBJ whole genome shotgun (WGS) entry which is preliminary data.</text>
</comment>
<proteinExistence type="predicted"/>
<name>A0ABU5EVZ9_9BACT</name>
<evidence type="ECO:0000313" key="2">
    <source>
        <dbReference type="Proteomes" id="UP001272242"/>
    </source>
</evidence>
<gene>
    <name evidence="1" type="ORF">R5W23_000641</name>
</gene>
<dbReference type="Proteomes" id="UP001272242">
    <property type="component" value="Unassembled WGS sequence"/>
</dbReference>
<dbReference type="RefSeq" id="WP_261190503.1">
    <property type="nucleotide sequence ID" value="NZ_JAXBLV010000012.1"/>
</dbReference>
<organism evidence="1 2">
    <name type="scientific">Gemmata algarum</name>
    <dbReference type="NCBI Taxonomy" id="2975278"/>
    <lineage>
        <taxon>Bacteria</taxon>
        <taxon>Pseudomonadati</taxon>
        <taxon>Planctomycetota</taxon>
        <taxon>Planctomycetia</taxon>
        <taxon>Gemmatales</taxon>
        <taxon>Gemmataceae</taxon>
        <taxon>Gemmata</taxon>
    </lineage>
</organism>
<protein>
    <submittedName>
        <fullName evidence="1">Uncharacterized protein</fullName>
    </submittedName>
</protein>